<accession>A0ABR2KE86</accession>
<keyword evidence="3" id="KW-1185">Reference proteome</keyword>
<dbReference type="PANTHER" id="PTHR31303:SF1">
    <property type="entry name" value="CTP-DEPENDENT DIACYLGLYCEROL KINASE 1"/>
    <property type="match status" value="1"/>
</dbReference>
<feature type="transmembrane region" description="Helical" evidence="1">
    <location>
        <begin position="12"/>
        <end position="30"/>
    </location>
</feature>
<dbReference type="Proteomes" id="UP001470230">
    <property type="component" value="Unassembled WGS sequence"/>
</dbReference>
<evidence type="ECO:0000256" key="1">
    <source>
        <dbReference type="SAM" id="Phobius"/>
    </source>
</evidence>
<evidence type="ECO:0000313" key="3">
    <source>
        <dbReference type="Proteomes" id="UP001470230"/>
    </source>
</evidence>
<dbReference type="InterPro" id="IPR037997">
    <property type="entry name" value="Dgk1-like"/>
</dbReference>
<keyword evidence="1" id="KW-1133">Transmembrane helix</keyword>
<proteinExistence type="predicted"/>
<dbReference type="PANTHER" id="PTHR31303">
    <property type="entry name" value="CTP-DEPENDENT DIACYLGLYCEROL KINASE 1"/>
    <property type="match status" value="1"/>
</dbReference>
<reference evidence="2 3" key="1">
    <citation type="submission" date="2024-04" db="EMBL/GenBank/DDBJ databases">
        <title>Tritrichomonas musculus Genome.</title>
        <authorList>
            <person name="Alves-Ferreira E."/>
            <person name="Grigg M."/>
            <person name="Lorenzi H."/>
            <person name="Galac M."/>
        </authorList>
    </citation>
    <scope>NUCLEOTIDE SEQUENCE [LARGE SCALE GENOMIC DNA]</scope>
    <source>
        <strain evidence="2 3">EAF2021</strain>
    </source>
</reference>
<organism evidence="2 3">
    <name type="scientific">Tritrichomonas musculus</name>
    <dbReference type="NCBI Taxonomy" id="1915356"/>
    <lineage>
        <taxon>Eukaryota</taxon>
        <taxon>Metamonada</taxon>
        <taxon>Parabasalia</taxon>
        <taxon>Tritrichomonadida</taxon>
        <taxon>Tritrichomonadidae</taxon>
        <taxon>Tritrichomonas</taxon>
    </lineage>
</organism>
<feature type="transmembrane region" description="Helical" evidence="1">
    <location>
        <begin position="181"/>
        <end position="203"/>
    </location>
</feature>
<feature type="transmembrane region" description="Helical" evidence="1">
    <location>
        <begin position="66"/>
        <end position="85"/>
    </location>
</feature>
<protein>
    <submittedName>
        <fullName evidence="2">Dolichyl monophosphate biosynthetic process</fullName>
    </submittedName>
</protein>
<evidence type="ECO:0000313" key="2">
    <source>
        <dbReference type="EMBL" id="KAK8889449.1"/>
    </source>
</evidence>
<feature type="transmembrane region" description="Helical" evidence="1">
    <location>
        <begin position="97"/>
        <end position="115"/>
    </location>
</feature>
<name>A0ABR2KE86_9EUKA</name>
<dbReference type="EMBL" id="JAPFFF010000005">
    <property type="protein sequence ID" value="KAK8889449.1"/>
    <property type="molecule type" value="Genomic_DNA"/>
</dbReference>
<comment type="caution">
    <text evidence="2">The sequence shown here is derived from an EMBL/GenBank/DDBJ whole genome shotgun (WGS) entry which is preliminary data.</text>
</comment>
<feature type="transmembrane region" description="Helical" evidence="1">
    <location>
        <begin position="121"/>
        <end position="141"/>
    </location>
</feature>
<keyword evidence="1" id="KW-0812">Transmembrane</keyword>
<gene>
    <name evidence="2" type="ORF">M9Y10_034196</name>
</gene>
<keyword evidence="1" id="KW-0472">Membrane</keyword>
<feature type="transmembrane region" description="Helical" evidence="1">
    <location>
        <begin position="157"/>
        <end position="175"/>
    </location>
</feature>
<sequence length="234" mass="25989">MSFLTQEDIQGFAYSFLLLGSILIIARLLTHVDGISPEAVRKFIHISISNWWFILSNYFSGLWQSLTGPILFIIVNSLATFLDWARFFGMNDRTRNYGLIHFPLSLAILIILQHFNIITEYMTGIAVLIMGYGDGLAALLGKKFGVSKIHPLVGKKTYVGSFTMLITSIFIMVFFSELYQLGWATSFSGISIILITAIVATLLEVLTPFGLDNLSVPIGTALSLKLLIPLDNVD</sequence>